<evidence type="ECO:0000313" key="1">
    <source>
        <dbReference type="EMBL" id="CAI8748362.1"/>
    </source>
</evidence>
<gene>
    <name evidence="1" type="ORF">MSZNOR_0600</name>
</gene>
<dbReference type="EMBL" id="OX458333">
    <property type="protein sequence ID" value="CAI8748362.1"/>
    <property type="molecule type" value="Genomic_DNA"/>
</dbReference>
<sequence>MFKKLGQFFNKKRINKALLMAQIEALANDLFGAAVACADVLIDGSIARKWGENWEITEDERVGIVIQYLNGLLAIADRVAFAHHGPETRAEIMDKLVVLAHGHLIKTFAKPDVAMSEKLDTLGDAIESYNAAVILFSGCKAMVPGDGVSRSDSVFWRFGERVSNLVGYPDDFTLIMAAGGLLFDSFGHIKAADKIRLAGH</sequence>
<protein>
    <submittedName>
        <fullName evidence="1">Uncharacterized protein</fullName>
    </submittedName>
</protein>
<keyword evidence="2" id="KW-1185">Reference proteome</keyword>
<evidence type="ECO:0000313" key="2">
    <source>
        <dbReference type="Proteomes" id="UP001162030"/>
    </source>
</evidence>
<reference evidence="1 2" key="1">
    <citation type="submission" date="2023-03" db="EMBL/GenBank/DDBJ databases">
        <authorList>
            <person name="Pearce D."/>
        </authorList>
    </citation>
    <scope>NUCLEOTIDE SEQUENCE [LARGE SCALE GENOMIC DNA]</scope>
    <source>
        <strain evidence="1">Msz</strain>
    </source>
</reference>
<organism evidence="1 2">
    <name type="scientific">Methylocaldum szegediense</name>
    <dbReference type="NCBI Taxonomy" id="73780"/>
    <lineage>
        <taxon>Bacteria</taxon>
        <taxon>Pseudomonadati</taxon>
        <taxon>Pseudomonadota</taxon>
        <taxon>Gammaproteobacteria</taxon>
        <taxon>Methylococcales</taxon>
        <taxon>Methylococcaceae</taxon>
        <taxon>Methylocaldum</taxon>
    </lineage>
</organism>
<name>A0ABM9HX98_9GAMM</name>
<dbReference type="Proteomes" id="UP001162030">
    <property type="component" value="Chromosome"/>
</dbReference>
<proteinExistence type="predicted"/>
<accession>A0ABM9HX98</accession>